<comment type="caution">
    <text evidence="1">The sequence shown here is derived from an EMBL/GenBank/DDBJ whole genome shotgun (WGS) entry which is preliminary data.</text>
</comment>
<evidence type="ECO:0000313" key="2">
    <source>
        <dbReference type="Proteomes" id="UP000660611"/>
    </source>
</evidence>
<evidence type="ECO:0000313" key="1">
    <source>
        <dbReference type="EMBL" id="GIG43646.1"/>
    </source>
</evidence>
<gene>
    <name evidence="1" type="ORF">Dsi01nite_016870</name>
</gene>
<dbReference type="Proteomes" id="UP000660611">
    <property type="component" value="Unassembled WGS sequence"/>
</dbReference>
<organism evidence="1 2">
    <name type="scientific">Dactylosporangium siamense</name>
    <dbReference type="NCBI Taxonomy" id="685454"/>
    <lineage>
        <taxon>Bacteria</taxon>
        <taxon>Bacillati</taxon>
        <taxon>Actinomycetota</taxon>
        <taxon>Actinomycetes</taxon>
        <taxon>Micromonosporales</taxon>
        <taxon>Micromonosporaceae</taxon>
        <taxon>Dactylosporangium</taxon>
    </lineage>
</organism>
<keyword evidence="2" id="KW-1185">Reference proteome</keyword>
<proteinExistence type="predicted"/>
<name>A0A919U9S5_9ACTN</name>
<accession>A0A919U9S5</accession>
<reference evidence="1" key="1">
    <citation type="submission" date="2021-01" db="EMBL/GenBank/DDBJ databases">
        <title>Whole genome shotgun sequence of Dactylosporangium siamense NBRC 106093.</title>
        <authorList>
            <person name="Komaki H."/>
            <person name="Tamura T."/>
        </authorList>
    </citation>
    <scope>NUCLEOTIDE SEQUENCE</scope>
    <source>
        <strain evidence="1">NBRC 106093</strain>
    </source>
</reference>
<dbReference type="RefSeq" id="WP_203845497.1">
    <property type="nucleotide sequence ID" value="NZ_BAAAVW010000004.1"/>
</dbReference>
<dbReference type="AlphaFoldDB" id="A0A919U9S5"/>
<sequence length="63" mass="6865">MSTVALHTELDDVETRWTVQERAWKQDLPDLPDDVIALLAPPVVVLASTIAGRAVPRAMSQAV</sequence>
<protein>
    <submittedName>
        <fullName evidence="1">Uncharacterized protein</fullName>
    </submittedName>
</protein>
<dbReference type="EMBL" id="BONQ01000025">
    <property type="protein sequence ID" value="GIG43646.1"/>
    <property type="molecule type" value="Genomic_DNA"/>
</dbReference>